<gene>
    <name evidence="2" type="ORF">BKA59DRAFT_478609</name>
</gene>
<feature type="transmembrane region" description="Helical" evidence="1">
    <location>
        <begin position="277"/>
        <end position="297"/>
    </location>
</feature>
<evidence type="ECO:0000313" key="3">
    <source>
        <dbReference type="Proteomes" id="UP000813427"/>
    </source>
</evidence>
<dbReference type="OrthoDB" id="5089392at2759"/>
<dbReference type="AlphaFoldDB" id="A0A8K0W921"/>
<reference evidence="2" key="1">
    <citation type="journal article" date="2021" name="Nat. Commun.">
        <title>Genetic determinants of endophytism in the Arabidopsis root mycobiome.</title>
        <authorList>
            <person name="Mesny F."/>
            <person name="Miyauchi S."/>
            <person name="Thiergart T."/>
            <person name="Pickel B."/>
            <person name="Atanasova L."/>
            <person name="Karlsson M."/>
            <person name="Huettel B."/>
            <person name="Barry K.W."/>
            <person name="Haridas S."/>
            <person name="Chen C."/>
            <person name="Bauer D."/>
            <person name="Andreopoulos W."/>
            <person name="Pangilinan J."/>
            <person name="LaButti K."/>
            <person name="Riley R."/>
            <person name="Lipzen A."/>
            <person name="Clum A."/>
            <person name="Drula E."/>
            <person name="Henrissat B."/>
            <person name="Kohler A."/>
            <person name="Grigoriev I.V."/>
            <person name="Martin F.M."/>
            <person name="Hacquard S."/>
        </authorList>
    </citation>
    <scope>NUCLEOTIDE SEQUENCE</scope>
    <source>
        <strain evidence="2">MPI-SDFR-AT-0068</strain>
    </source>
</reference>
<accession>A0A8K0W921</accession>
<feature type="transmembrane region" description="Helical" evidence="1">
    <location>
        <begin position="207"/>
        <end position="229"/>
    </location>
</feature>
<dbReference type="Proteomes" id="UP000813427">
    <property type="component" value="Unassembled WGS sequence"/>
</dbReference>
<evidence type="ECO:0000256" key="1">
    <source>
        <dbReference type="SAM" id="Phobius"/>
    </source>
</evidence>
<evidence type="ECO:0000313" key="2">
    <source>
        <dbReference type="EMBL" id="KAH7241423.1"/>
    </source>
</evidence>
<feature type="transmembrane region" description="Helical" evidence="1">
    <location>
        <begin position="163"/>
        <end position="187"/>
    </location>
</feature>
<feature type="transmembrane region" description="Helical" evidence="1">
    <location>
        <begin position="87"/>
        <end position="109"/>
    </location>
</feature>
<protein>
    <recommendedName>
        <fullName evidence="4">Integral membrane protein</fullName>
    </recommendedName>
</protein>
<proteinExistence type="predicted"/>
<organism evidence="2 3">
    <name type="scientific">Fusarium tricinctum</name>
    <dbReference type="NCBI Taxonomy" id="61284"/>
    <lineage>
        <taxon>Eukaryota</taxon>
        <taxon>Fungi</taxon>
        <taxon>Dikarya</taxon>
        <taxon>Ascomycota</taxon>
        <taxon>Pezizomycotina</taxon>
        <taxon>Sordariomycetes</taxon>
        <taxon>Hypocreomycetidae</taxon>
        <taxon>Hypocreales</taxon>
        <taxon>Nectriaceae</taxon>
        <taxon>Fusarium</taxon>
        <taxon>Fusarium tricinctum species complex</taxon>
    </lineage>
</organism>
<keyword evidence="3" id="KW-1185">Reference proteome</keyword>
<keyword evidence="1" id="KW-0812">Transmembrane</keyword>
<feature type="transmembrane region" description="Helical" evidence="1">
    <location>
        <begin position="250"/>
        <end position="271"/>
    </location>
</feature>
<evidence type="ECO:0008006" key="4">
    <source>
        <dbReference type="Google" id="ProtNLM"/>
    </source>
</evidence>
<sequence length="451" mass="50276">MMDDISTVTKEVTAPLGPVTTSSQDVSPNDLSIPGPDTVTLTKATSGWLCTDDTRLRNNLFAAVGFLELANAGDFAANVWNDVPVPIYAIVFMAIGGCSAFVISICAFFDSRKAWRNIKFLRQQRTSFKTQKQSLDNNASPRGLDVLIEVTTRELRIEIINRYVMDLLMGGGAMLISIGTFMAIGGANPRVWLASNILSGYLGNAPIALYGLLSSIWAAMVVCKMRAHVAVARKELLGSSVLPMLKRRCFNVQLFFIINGTANVLGGVGSMLTAERWWAYVILIPVIISSIFCNIWWRHRVGYDRPYISNMSRMDLDMITETLEATSQLRQTINDSTGTNMEQLFSGMASLRDVLELFVKYDLFEQFCLRMVTNKRVGHLVLKAQDARVQISVASILEVPEEHHPSILAAALIFLKKQGPRHMLHRERFLIEILGTYLNQDKESQAVEVEK</sequence>
<keyword evidence="1" id="KW-1133">Transmembrane helix</keyword>
<name>A0A8K0W921_9HYPO</name>
<dbReference type="EMBL" id="JAGPXF010000005">
    <property type="protein sequence ID" value="KAH7241423.1"/>
    <property type="molecule type" value="Genomic_DNA"/>
</dbReference>
<keyword evidence="1" id="KW-0472">Membrane</keyword>
<comment type="caution">
    <text evidence="2">The sequence shown here is derived from an EMBL/GenBank/DDBJ whole genome shotgun (WGS) entry which is preliminary data.</text>
</comment>